<accession>A0AA47MSN2</accession>
<gene>
    <name evidence="1" type="ORF">N1851_015638</name>
</gene>
<organism evidence="1 2">
    <name type="scientific">Merluccius polli</name>
    <name type="common">Benguela hake</name>
    <name type="synonym">Merluccius cadenati</name>
    <dbReference type="NCBI Taxonomy" id="89951"/>
    <lineage>
        <taxon>Eukaryota</taxon>
        <taxon>Metazoa</taxon>
        <taxon>Chordata</taxon>
        <taxon>Craniata</taxon>
        <taxon>Vertebrata</taxon>
        <taxon>Euteleostomi</taxon>
        <taxon>Actinopterygii</taxon>
        <taxon>Neopterygii</taxon>
        <taxon>Teleostei</taxon>
        <taxon>Neoteleostei</taxon>
        <taxon>Acanthomorphata</taxon>
        <taxon>Zeiogadaria</taxon>
        <taxon>Gadariae</taxon>
        <taxon>Gadiformes</taxon>
        <taxon>Gadoidei</taxon>
        <taxon>Merlucciidae</taxon>
        <taxon>Merluccius</taxon>
    </lineage>
</organism>
<evidence type="ECO:0000313" key="1">
    <source>
        <dbReference type="EMBL" id="KAK0145450.1"/>
    </source>
</evidence>
<sequence>MGPSTSVSSYRLRGLEISSLTGKHYYDLPEVYTQKMMPVNIDNIIKEEELAKWPYLDGVNIPRIQANVELLIGTNASKLLEPWDVLNSHGNGPYAIKTLLGWVINGPLKGYSDERCESGHPAATVNRISIERIEELLNNQYSHDFNEPTSEDKEETSKDDERFMEIMKESVNLQDGHYILKLPFKKEDVSLPNNQCVAKQRVYHPKKGNLRVVFDCGAEFRGNSLNSQLLQGPYLTNSLLGVLTRFR</sequence>
<evidence type="ECO:0008006" key="3">
    <source>
        <dbReference type="Google" id="ProtNLM"/>
    </source>
</evidence>
<evidence type="ECO:0000313" key="2">
    <source>
        <dbReference type="Proteomes" id="UP001174136"/>
    </source>
</evidence>
<name>A0AA47MSN2_MERPO</name>
<reference evidence="1" key="1">
    <citation type="journal article" date="2023" name="Front. Mar. Sci.">
        <title>A new Merluccius polli reference genome to investigate the effects of global change in West African waters.</title>
        <authorList>
            <person name="Mateo J.L."/>
            <person name="Blanco-Fernandez C."/>
            <person name="Garcia-Vazquez E."/>
            <person name="Machado-Schiaffino G."/>
        </authorList>
    </citation>
    <scope>NUCLEOTIDE SEQUENCE</scope>
    <source>
        <strain evidence="1">C29</strain>
        <tissue evidence="1">Fin</tissue>
    </source>
</reference>
<dbReference type="PANTHER" id="PTHR47331:SF3">
    <property type="match status" value="1"/>
</dbReference>
<keyword evidence="2" id="KW-1185">Reference proteome</keyword>
<proteinExistence type="predicted"/>
<dbReference type="Proteomes" id="UP001174136">
    <property type="component" value="Unassembled WGS sequence"/>
</dbReference>
<protein>
    <recommendedName>
        <fullName evidence="3">Peptidase aspartic putative domain-containing protein</fullName>
    </recommendedName>
</protein>
<dbReference type="AlphaFoldDB" id="A0AA47MSN2"/>
<dbReference type="EMBL" id="JAOPHQ010002855">
    <property type="protein sequence ID" value="KAK0145450.1"/>
    <property type="molecule type" value="Genomic_DNA"/>
</dbReference>
<comment type="caution">
    <text evidence="1">The sequence shown here is derived from an EMBL/GenBank/DDBJ whole genome shotgun (WGS) entry which is preliminary data.</text>
</comment>
<dbReference type="PANTHER" id="PTHR47331">
    <property type="entry name" value="PHD-TYPE DOMAIN-CONTAINING PROTEIN"/>
    <property type="match status" value="1"/>
</dbReference>